<sequence>MEQQQPEDVAAYNERSLNTLSRAIALSAEQFAIIFVRCNYRHLQTEMLQRLREKCPVSVAEIHLPPLSTTLFGKMIEEFGELPSLPGVMVLGLESAVAIDELLISIDLVRDEFRKQFPFPLVLWVTDDLLHRITQFAPNFKSWAGPSIKFEIPTPKLIQSLRQTTENLFTCILEAGADQLQVGAAIELLTHTHRQEIACAIKDIERAGQGLDPYLQACLDFVRGWNAYSHDELTTAREFYQRSLAFWQKAVPTVSASENPPEENSTPNLERYGCLLFYLGACWHREALLHRGAAQAAYRQARDYFQQCVAIYQQAHRPDLMAKFINALGEVLQKLRDRDGLEEVASIATQLHQEYPDPIAEAQDCGYWGEVALWNSQWAIAKQSALNALQILESSRATTLTPEKRSFLEWSAQYHQGWYLLLLGRSLSALSESKQAIATLEEAKAQAQPECNPQLYSEILRELRSLYFNRGDRLTAFALKQELYALEHQYGFRAFIGSQPLQPQLQPLNPTQLLHLGIGDRPFPRKCYSGPSLTGREAEIECAITRIGRPDYKLTLIHGPAGVGKSSLLSAQLAPALHQKQIGLHLALPLVISIQGDWFCGALEVFNRAFAQMGLPRWDTTDEQNRIPILHNLCDRLGENGDRNILTALLFDVDADLFDSAHDSHRHLFYEFLHDCLNLPFVKAIVCLRTEHLADLLENESLRSLEFINQETRENLCYHLQDLSLDTAHRAMRGLTEQAEFPLEPELSEQLVRDLARGTIAEVRGLMLQLAGTQLEAEQITTLGEYQEYGGKLALLRRGIREAISDCGVENIQIARFALQTLAKPTPDCEQSPTMPYPCRKTLEELRTEIGTSPETLQIVLEILVQSGLLFRLYDTPVPRYQLVDQEFCRILLQG</sequence>
<dbReference type="InterPro" id="IPR027417">
    <property type="entry name" value="P-loop_NTPase"/>
</dbReference>
<dbReference type="SUPFAM" id="SSF48452">
    <property type="entry name" value="TPR-like"/>
    <property type="match status" value="1"/>
</dbReference>
<dbReference type="Proteomes" id="UP000664844">
    <property type="component" value="Unassembled WGS sequence"/>
</dbReference>
<evidence type="ECO:0000313" key="2">
    <source>
        <dbReference type="EMBL" id="MBO0350835.1"/>
    </source>
</evidence>
<keyword evidence="3" id="KW-1185">Reference proteome</keyword>
<dbReference type="Gene3D" id="1.25.40.10">
    <property type="entry name" value="Tetratricopeptide repeat domain"/>
    <property type="match status" value="1"/>
</dbReference>
<dbReference type="InterPro" id="IPR011990">
    <property type="entry name" value="TPR-like_helical_dom_sf"/>
</dbReference>
<accession>A0ABS3FUN0</accession>
<name>A0ABS3FUN0_9CYAN</name>
<dbReference type="Pfam" id="PF20703">
    <property type="entry name" value="nSTAND1"/>
    <property type="match status" value="1"/>
</dbReference>
<evidence type="ECO:0000313" key="3">
    <source>
        <dbReference type="Proteomes" id="UP000664844"/>
    </source>
</evidence>
<comment type="caution">
    <text evidence="2">The sequence shown here is derived from an EMBL/GenBank/DDBJ whole genome shotgun (WGS) entry which is preliminary data.</text>
</comment>
<proteinExistence type="predicted"/>
<dbReference type="GO" id="GO:0005524">
    <property type="term" value="F:ATP binding"/>
    <property type="evidence" value="ECO:0007669"/>
    <property type="project" value="UniProtKB-KW"/>
</dbReference>
<protein>
    <submittedName>
        <fullName evidence="2">ATP-binding protein</fullName>
    </submittedName>
</protein>
<dbReference type="InterPro" id="IPR049052">
    <property type="entry name" value="nSTAND1"/>
</dbReference>
<keyword evidence="2" id="KW-0547">Nucleotide-binding</keyword>
<evidence type="ECO:0000259" key="1">
    <source>
        <dbReference type="Pfam" id="PF20703"/>
    </source>
</evidence>
<reference evidence="2 3" key="1">
    <citation type="submission" date="2021-03" db="EMBL/GenBank/DDBJ databases">
        <title>Metabolic Capacity of the Antarctic Cyanobacterium Phormidium pseudopriestleyi that Sustains Oxygenic Photosynthesis in the Presence of Hydrogen Sulfide.</title>
        <authorList>
            <person name="Lumian J.E."/>
            <person name="Jungblut A.D."/>
            <person name="Dillon M.L."/>
            <person name="Hawes I."/>
            <person name="Doran P.T."/>
            <person name="Mackey T.J."/>
            <person name="Dick G.J."/>
            <person name="Grettenberger C.L."/>
            <person name="Sumner D.Y."/>
        </authorList>
    </citation>
    <scope>NUCLEOTIDE SEQUENCE [LARGE SCALE GENOMIC DNA]</scope>
    <source>
        <strain evidence="2 3">FRX01</strain>
    </source>
</reference>
<keyword evidence="2" id="KW-0067">ATP-binding</keyword>
<feature type="domain" description="Novel STAND NTPase 1" evidence="1">
    <location>
        <begin position="535"/>
        <end position="870"/>
    </location>
</feature>
<dbReference type="EMBL" id="JAFLQW010000462">
    <property type="protein sequence ID" value="MBO0350835.1"/>
    <property type="molecule type" value="Genomic_DNA"/>
</dbReference>
<gene>
    <name evidence="2" type="ORF">J0895_17540</name>
</gene>
<dbReference type="RefSeq" id="WP_207089307.1">
    <property type="nucleotide sequence ID" value="NZ_JAFLQW010000462.1"/>
</dbReference>
<organism evidence="2 3">
    <name type="scientific">Phormidium pseudopriestleyi FRX01</name>
    <dbReference type="NCBI Taxonomy" id="1759528"/>
    <lineage>
        <taxon>Bacteria</taxon>
        <taxon>Bacillati</taxon>
        <taxon>Cyanobacteriota</taxon>
        <taxon>Cyanophyceae</taxon>
        <taxon>Oscillatoriophycideae</taxon>
        <taxon>Oscillatoriales</taxon>
        <taxon>Oscillatoriaceae</taxon>
        <taxon>Phormidium</taxon>
    </lineage>
</organism>
<dbReference type="SUPFAM" id="SSF52540">
    <property type="entry name" value="P-loop containing nucleoside triphosphate hydrolases"/>
    <property type="match status" value="1"/>
</dbReference>